<dbReference type="RefSeq" id="WP_145184370.1">
    <property type="nucleotide sequence ID" value="NZ_CP036290.1"/>
</dbReference>
<sequence length="403" mass="43577" precursor="true">MKSAATLFAIVGVAALAGAATWFTLRAEPDAPPLDPEPAPALPTSFEPSQRRAIGVPEEAPATVVDGTAEWVRLNNDGVDALGAERVDDAIGLFERALAAALATDPDGTGDWSVLRSNLAEALARRAIAVWDAGEHALAIEDLARAVELDPERDDLARLLERWRQERAVEEAFASYSSQRFEIVFDGERAALLTGGAQRAIDVLEGAYGELWLFFGHDPVVVGGERIGVAFYTPEQFRDITGLGHWAGGAYDGRIRVPIEDFDGDEARWTSTLWHELTHAFLHDLIDGGPPGWLDEGLAQWLEPSRARDLERARATLTSEALLPLAALEGTLSGLSDAAVIRRAYAQALVFTDYLVRTFGEYVVRELLGALATGADMGARFEELVGFSLDTALGDLGDELDRD</sequence>
<evidence type="ECO:0000256" key="2">
    <source>
        <dbReference type="SAM" id="SignalP"/>
    </source>
</evidence>
<evidence type="ECO:0000313" key="5">
    <source>
        <dbReference type="Proteomes" id="UP000319342"/>
    </source>
</evidence>
<organism evidence="4 5">
    <name type="scientific">Rohdeia mirabilis</name>
    <dbReference type="NCBI Taxonomy" id="2528008"/>
    <lineage>
        <taxon>Bacteria</taxon>
        <taxon>Pseudomonadati</taxon>
        <taxon>Planctomycetota</taxon>
        <taxon>Planctomycetia</taxon>
        <taxon>Planctomycetia incertae sedis</taxon>
        <taxon>Rohdeia</taxon>
    </lineage>
</organism>
<dbReference type="Proteomes" id="UP000319342">
    <property type="component" value="Chromosome"/>
</dbReference>
<dbReference type="InterPro" id="IPR011990">
    <property type="entry name" value="TPR-like_helical_dom_sf"/>
</dbReference>
<dbReference type="InterPro" id="IPR019734">
    <property type="entry name" value="TPR_rpt"/>
</dbReference>
<feature type="repeat" description="TPR" evidence="1">
    <location>
        <begin position="120"/>
        <end position="153"/>
    </location>
</feature>
<dbReference type="PROSITE" id="PS50005">
    <property type="entry name" value="TPR"/>
    <property type="match status" value="1"/>
</dbReference>
<protein>
    <submittedName>
        <fullName evidence="4">Plant Basic Secretory Protein</fullName>
    </submittedName>
</protein>
<dbReference type="AlphaFoldDB" id="A0A518CXC2"/>
<dbReference type="Pfam" id="PF13485">
    <property type="entry name" value="Peptidase_MA_2"/>
    <property type="match status" value="1"/>
</dbReference>
<accession>A0A518CXC2</accession>
<feature type="chain" id="PRO_5021728964" evidence="2">
    <location>
        <begin position="20"/>
        <end position="403"/>
    </location>
</feature>
<evidence type="ECO:0000259" key="3">
    <source>
        <dbReference type="Pfam" id="PF13485"/>
    </source>
</evidence>
<keyword evidence="2" id="KW-0732">Signal</keyword>
<gene>
    <name evidence="4" type="ORF">Pla163_09760</name>
</gene>
<evidence type="ECO:0000313" key="4">
    <source>
        <dbReference type="EMBL" id="QDU83875.1"/>
    </source>
</evidence>
<dbReference type="InterPro" id="IPR039568">
    <property type="entry name" value="Peptidase_MA-like_dom"/>
</dbReference>
<dbReference type="OrthoDB" id="9787613at2"/>
<name>A0A518CXC2_9BACT</name>
<proteinExistence type="predicted"/>
<evidence type="ECO:0000256" key="1">
    <source>
        <dbReference type="PROSITE-ProRule" id="PRU00339"/>
    </source>
</evidence>
<feature type="signal peptide" evidence="2">
    <location>
        <begin position="1"/>
        <end position="19"/>
    </location>
</feature>
<keyword evidence="5" id="KW-1185">Reference proteome</keyword>
<dbReference type="EMBL" id="CP036290">
    <property type="protein sequence ID" value="QDU83875.1"/>
    <property type="molecule type" value="Genomic_DNA"/>
</dbReference>
<feature type="domain" description="Peptidase MA-like" evidence="3">
    <location>
        <begin position="245"/>
        <end position="390"/>
    </location>
</feature>
<dbReference type="SUPFAM" id="SSF48452">
    <property type="entry name" value="TPR-like"/>
    <property type="match status" value="1"/>
</dbReference>
<dbReference type="Gene3D" id="1.25.40.10">
    <property type="entry name" value="Tetratricopeptide repeat domain"/>
    <property type="match status" value="1"/>
</dbReference>
<reference evidence="4 5" key="1">
    <citation type="submission" date="2019-02" db="EMBL/GenBank/DDBJ databases">
        <title>Deep-cultivation of Planctomycetes and their phenomic and genomic characterization uncovers novel biology.</title>
        <authorList>
            <person name="Wiegand S."/>
            <person name="Jogler M."/>
            <person name="Boedeker C."/>
            <person name="Pinto D."/>
            <person name="Vollmers J."/>
            <person name="Rivas-Marin E."/>
            <person name="Kohn T."/>
            <person name="Peeters S.H."/>
            <person name="Heuer A."/>
            <person name="Rast P."/>
            <person name="Oberbeckmann S."/>
            <person name="Bunk B."/>
            <person name="Jeske O."/>
            <person name="Meyerdierks A."/>
            <person name="Storesund J.E."/>
            <person name="Kallscheuer N."/>
            <person name="Luecker S."/>
            <person name="Lage O.M."/>
            <person name="Pohl T."/>
            <person name="Merkel B.J."/>
            <person name="Hornburger P."/>
            <person name="Mueller R.-W."/>
            <person name="Bruemmer F."/>
            <person name="Labrenz M."/>
            <person name="Spormann A.M."/>
            <person name="Op den Camp H."/>
            <person name="Overmann J."/>
            <person name="Amann R."/>
            <person name="Jetten M.S.M."/>
            <person name="Mascher T."/>
            <person name="Medema M.H."/>
            <person name="Devos D.P."/>
            <person name="Kaster A.-K."/>
            <person name="Ovreas L."/>
            <person name="Rohde M."/>
            <person name="Galperin M.Y."/>
            <person name="Jogler C."/>
        </authorList>
    </citation>
    <scope>NUCLEOTIDE SEQUENCE [LARGE SCALE GENOMIC DNA]</scope>
    <source>
        <strain evidence="4 5">Pla163</strain>
    </source>
</reference>
<keyword evidence="1" id="KW-0802">TPR repeat</keyword>